<dbReference type="EMBL" id="CP030840">
    <property type="protein sequence ID" value="AXC10835.1"/>
    <property type="molecule type" value="Genomic_DNA"/>
</dbReference>
<dbReference type="RefSeq" id="WP_114210658.1">
    <property type="nucleotide sequence ID" value="NZ_CP030840.1"/>
</dbReference>
<dbReference type="AlphaFoldDB" id="A0A2Z5FWS5"/>
<gene>
    <name evidence="2" type="ORF">ACPOL_1489</name>
</gene>
<evidence type="ECO:0000313" key="2">
    <source>
        <dbReference type="EMBL" id="AXC10835.1"/>
    </source>
</evidence>
<dbReference type="OrthoDB" id="9791602at2"/>
<name>A0A2Z5FWS5_9BACT</name>
<dbReference type="Proteomes" id="UP000253606">
    <property type="component" value="Chromosome"/>
</dbReference>
<protein>
    <recommendedName>
        <fullName evidence="1">VOC domain-containing protein</fullName>
    </recommendedName>
</protein>
<dbReference type="SUPFAM" id="SSF54593">
    <property type="entry name" value="Glyoxalase/Bleomycin resistance protein/Dihydroxybiphenyl dioxygenase"/>
    <property type="match status" value="1"/>
</dbReference>
<dbReference type="Pfam" id="PF00903">
    <property type="entry name" value="Glyoxalase"/>
    <property type="match status" value="1"/>
</dbReference>
<keyword evidence="3" id="KW-1185">Reference proteome</keyword>
<dbReference type="KEGG" id="abas:ACPOL_1489"/>
<sequence length="156" mass="17364">MGFEFIGTCPLLQVFDMPASIAFYCGVLGFEIVNHSPSGPRPGLDYGWVLLERSGVELMLNTAYEQAERPPTADPARVAAHGDTMLYFGCEDLDAAYAHLRSNGIAAREPKVAPYGMRQLHLSDPDGYGLCFQWPASQQNYDQWVERYGLKPMLVE</sequence>
<dbReference type="InterPro" id="IPR004360">
    <property type="entry name" value="Glyas_Fos-R_dOase_dom"/>
</dbReference>
<accession>A0A2Z5FWS5</accession>
<evidence type="ECO:0000259" key="1">
    <source>
        <dbReference type="PROSITE" id="PS51819"/>
    </source>
</evidence>
<dbReference type="PROSITE" id="PS51819">
    <property type="entry name" value="VOC"/>
    <property type="match status" value="1"/>
</dbReference>
<dbReference type="InterPro" id="IPR037523">
    <property type="entry name" value="VOC_core"/>
</dbReference>
<dbReference type="Gene3D" id="3.10.180.10">
    <property type="entry name" value="2,3-Dihydroxybiphenyl 1,2-Dioxygenase, domain 1"/>
    <property type="match status" value="1"/>
</dbReference>
<organism evidence="2 3">
    <name type="scientific">Acidisarcina polymorpha</name>
    <dbReference type="NCBI Taxonomy" id="2211140"/>
    <lineage>
        <taxon>Bacteria</taxon>
        <taxon>Pseudomonadati</taxon>
        <taxon>Acidobacteriota</taxon>
        <taxon>Terriglobia</taxon>
        <taxon>Terriglobales</taxon>
        <taxon>Acidobacteriaceae</taxon>
        <taxon>Acidisarcina</taxon>
    </lineage>
</organism>
<feature type="domain" description="VOC" evidence="1">
    <location>
        <begin position="2"/>
        <end position="135"/>
    </location>
</feature>
<reference evidence="2 3" key="1">
    <citation type="journal article" date="2018" name="Front. Microbiol.">
        <title>Hydrolytic Capabilities as a Key to Environmental Success: Chitinolytic and Cellulolytic Acidobacteria From Acidic Sub-arctic Soils and Boreal Peatlands.</title>
        <authorList>
            <person name="Belova S.E."/>
            <person name="Ravin N.V."/>
            <person name="Pankratov T.A."/>
            <person name="Rakitin A.L."/>
            <person name="Ivanova A.A."/>
            <person name="Beletsky A.V."/>
            <person name="Mardanov A.V."/>
            <person name="Sinninghe Damste J.S."/>
            <person name="Dedysh S.N."/>
        </authorList>
    </citation>
    <scope>NUCLEOTIDE SEQUENCE [LARGE SCALE GENOMIC DNA]</scope>
    <source>
        <strain evidence="2 3">SBC82</strain>
    </source>
</reference>
<proteinExistence type="predicted"/>
<evidence type="ECO:0000313" key="3">
    <source>
        <dbReference type="Proteomes" id="UP000253606"/>
    </source>
</evidence>
<dbReference type="InterPro" id="IPR029068">
    <property type="entry name" value="Glyas_Bleomycin-R_OHBP_Dase"/>
</dbReference>